<dbReference type="InterPro" id="IPR002562">
    <property type="entry name" value="3'-5'_exonuclease_dom"/>
</dbReference>
<dbReference type="InterPro" id="IPR012337">
    <property type="entry name" value="RNaseH-like_sf"/>
</dbReference>
<dbReference type="CDD" id="cd06139">
    <property type="entry name" value="DNA_polA_I_Ecoli_like_exo"/>
    <property type="match status" value="1"/>
</dbReference>
<comment type="catalytic activity">
    <reaction evidence="15 17">
        <text>DNA(n) + a 2'-deoxyribonucleoside 5'-triphosphate = DNA(n+1) + diphosphate</text>
        <dbReference type="Rhea" id="RHEA:22508"/>
        <dbReference type="Rhea" id="RHEA-COMP:17339"/>
        <dbReference type="Rhea" id="RHEA-COMP:17340"/>
        <dbReference type="ChEBI" id="CHEBI:33019"/>
        <dbReference type="ChEBI" id="CHEBI:61560"/>
        <dbReference type="ChEBI" id="CHEBI:173112"/>
        <dbReference type="EC" id="2.7.7.7"/>
    </reaction>
</comment>
<dbReference type="CDD" id="cd08637">
    <property type="entry name" value="DNA_pol_A_pol_I_C"/>
    <property type="match status" value="1"/>
</dbReference>
<dbReference type="InterPro" id="IPR001098">
    <property type="entry name" value="DNA-dir_DNA_pol_A_palm_dom"/>
</dbReference>
<name>A0A937DJ92_9HYPH</name>
<dbReference type="SUPFAM" id="SSF53098">
    <property type="entry name" value="Ribonuclease H-like"/>
    <property type="match status" value="1"/>
</dbReference>
<evidence type="ECO:0000259" key="20">
    <source>
        <dbReference type="SMART" id="SM00482"/>
    </source>
</evidence>
<dbReference type="NCBIfam" id="TIGR00593">
    <property type="entry name" value="pola"/>
    <property type="match status" value="1"/>
</dbReference>
<keyword evidence="12 17" id="KW-0239">DNA-directed DNA polymerase</keyword>
<keyword evidence="14 17" id="KW-0234">DNA repair</keyword>
<dbReference type="InterPro" id="IPR002298">
    <property type="entry name" value="DNA_polymerase_A"/>
</dbReference>
<comment type="function">
    <text evidence="17">In addition to polymerase activity, this DNA polymerase exhibits 3'-5' and 5'-3' exonuclease activity.</text>
</comment>
<evidence type="ECO:0000256" key="17">
    <source>
        <dbReference type="RuleBase" id="RU004460"/>
    </source>
</evidence>
<dbReference type="SMART" id="SM00279">
    <property type="entry name" value="HhH2"/>
    <property type="match status" value="1"/>
</dbReference>
<evidence type="ECO:0000259" key="19">
    <source>
        <dbReference type="SMART" id="SM00475"/>
    </source>
</evidence>
<dbReference type="Gene3D" id="3.30.70.370">
    <property type="match status" value="1"/>
</dbReference>
<dbReference type="GO" id="GO:0008409">
    <property type="term" value="F:5'-3' exonuclease activity"/>
    <property type="evidence" value="ECO:0007669"/>
    <property type="project" value="UniProtKB-UniRule"/>
</dbReference>
<dbReference type="FunFam" id="1.10.150.20:FF:000003">
    <property type="entry name" value="DNA polymerase I"/>
    <property type="match status" value="1"/>
</dbReference>
<dbReference type="EMBL" id="SEOL01000007">
    <property type="protein sequence ID" value="MBL0849191.1"/>
    <property type="molecule type" value="Genomic_DNA"/>
</dbReference>
<dbReference type="FunFam" id="1.20.1060.10:FF:000001">
    <property type="entry name" value="DNA polymerase I"/>
    <property type="match status" value="1"/>
</dbReference>
<dbReference type="Gene3D" id="3.30.420.10">
    <property type="entry name" value="Ribonuclease H-like superfamily/Ribonuclease H"/>
    <property type="match status" value="1"/>
</dbReference>
<dbReference type="InterPro" id="IPR036397">
    <property type="entry name" value="RNaseH_sf"/>
</dbReference>
<dbReference type="Gene3D" id="1.10.150.20">
    <property type="entry name" value="5' to 3' exonuclease, C-terminal subdomain"/>
    <property type="match status" value="2"/>
</dbReference>
<dbReference type="Pfam" id="PF00476">
    <property type="entry name" value="DNA_pol_A"/>
    <property type="match status" value="1"/>
</dbReference>
<dbReference type="FunFam" id="1.10.150.20:FF:000002">
    <property type="entry name" value="DNA polymerase I"/>
    <property type="match status" value="1"/>
</dbReference>
<dbReference type="PANTHER" id="PTHR10133:SF27">
    <property type="entry name" value="DNA POLYMERASE NU"/>
    <property type="match status" value="1"/>
</dbReference>
<dbReference type="InterPro" id="IPR002421">
    <property type="entry name" value="5-3_exonuclease"/>
</dbReference>
<keyword evidence="9 17" id="KW-0227">DNA damage</keyword>
<dbReference type="InterPro" id="IPR020046">
    <property type="entry name" value="5-3_exonucl_a-hlix_arch_N"/>
</dbReference>
<dbReference type="SMART" id="SM00475">
    <property type="entry name" value="53EXOc"/>
    <property type="match status" value="1"/>
</dbReference>
<dbReference type="SMART" id="SM00474">
    <property type="entry name" value="35EXOc"/>
    <property type="match status" value="1"/>
</dbReference>
<dbReference type="CDD" id="cd09898">
    <property type="entry name" value="H3TH_53EXO"/>
    <property type="match status" value="1"/>
</dbReference>
<evidence type="ECO:0000256" key="8">
    <source>
        <dbReference type="ARBA" id="ARBA00022722"/>
    </source>
</evidence>
<dbReference type="InterPro" id="IPR018320">
    <property type="entry name" value="DNA_polymerase_1"/>
</dbReference>
<protein>
    <recommendedName>
        <fullName evidence="4 16">DNA polymerase I</fullName>
        <ecNumber evidence="3 16">2.7.7.7</ecNumber>
    </recommendedName>
</protein>
<evidence type="ECO:0000256" key="4">
    <source>
        <dbReference type="ARBA" id="ARBA00020311"/>
    </source>
</evidence>
<comment type="similarity">
    <text evidence="1 17">Belongs to the DNA polymerase type-A family.</text>
</comment>
<evidence type="ECO:0000256" key="1">
    <source>
        <dbReference type="ARBA" id="ARBA00007705"/>
    </source>
</evidence>
<dbReference type="Pfam" id="PF01367">
    <property type="entry name" value="5_3_exonuc"/>
    <property type="match status" value="1"/>
</dbReference>
<dbReference type="Pfam" id="PF01612">
    <property type="entry name" value="DNA_pol_A_exo1"/>
    <property type="match status" value="1"/>
</dbReference>
<evidence type="ECO:0000256" key="11">
    <source>
        <dbReference type="ARBA" id="ARBA00022839"/>
    </source>
</evidence>
<dbReference type="InterPro" id="IPR043502">
    <property type="entry name" value="DNA/RNA_pol_sf"/>
</dbReference>
<dbReference type="InterPro" id="IPR029060">
    <property type="entry name" value="PIN-like_dom_sf"/>
</dbReference>
<evidence type="ECO:0000256" key="5">
    <source>
        <dbReference type="ARBA" id="ARBA00022679"/>
    </source>
</evidence>
<dbReference type="Pfam" id="PF02739">
    <property type="entry name" value="5_3_exonuc_N"/>
    <property type="match status" value="1"/>
</dbReference>
<dbReference type="SUPFAM" id="SSF47807">
    <property type="entry name" value="5' to 3' exonuclease, C-terminal subdomain"/>
    <property type="match status" value="1"/>
</dbReference>
<keyword evidence="10 17" id="KW-0378">Hydrolase</keyword>
<gene>
    <name evidence="17 21" type="primary">polA</name>
    <name evidence="21" type="ORF">EU981_03845</name>
</gene>
<dbReference type="SMART" id="SM00482">
    <property type="entry name" value="POLAc"/>
    <property type="match status" value="1"/>
</dbReference>
<feature type="domain" description="3'-5' exonuclease" evidence="18">
    <location>
        <begin position="358"/>
        <end position="559"/>
    </location>
</feature>
<dbReference type="Gene3D" id="1.20.1060.10">
    <property type="entry name" value="Taq DNA Polymerase, Chain T, domain 4"/>
    <property type="match status" value="1"/>
</dbReference>
<keyword evidence="7 17" id="KW-0235">DNA replication</keyword>
<dbReference type="NCBIfam" id="NF004397">
    <property type="entry name" value="PRK05755.1"/>
    <property type="match status" value="1"/>
</dbReference>
<keyword evidence="5 17" id="KW-0808">Transferase</keyword>
<dbReference type="GO" id="GO:0008408">
    <property type="term" value="F:3'-5' exonuclease activity"/>
    <property type="evidence" value="ECO:0007669"/>
    <property type="project" value="UniProtKB-UniRule"/>
</dbReference>
<keyword evidence="13 17" id="KW-0238">DNA-binding</keyword>
<dbReference type="EC" id="2.7.7.7" evidence="3 16"/>
<keyword evidence="6 17" id="KW-0548">Nucleotidyltransferase</keyword>
<dbReference type="InterPro" id="IPR036279">
    <property type="entry name" value="5-3_exonuclease_C_sf"/>
</dbReference>
<evidence type="ECO:0000256" key="9">
    <source>
        <dbReference type="ARBA" id="ARBA00022763"/>
    </source>
</evidence>
<dbReference type="SUPFAM" id="SSF56672">
    <property type="entry name" value="DNA/RNA polymerases"/>
    <property type="match status" value="1"/>
</dbReference>
<accession>A0A937DJ92</accession>
<dbReference type="GO" id="GO:0003677">
    <property type="term" value="F:DNA binding"/>
    <property type="evidence" value="ECO:0007669"/>
    <property type="project" value="UniProtKB-UniRule"/>
</dbReference>
<dbReference type="CDD" id="cd09859">
    <property type="entry name" value="PIN_53EXO"/>
    <property type="match status" value="1"/>
</dbReference>
<comment type="caution">
    <text evidence="21">The sequence shown here is derived from an EMBL/GenBank/DDBJ whole genome shotgun (WGS) entry which is preliminary data.</text>
</comment>
<dbReference type="AlphaFoldDB" id="A0A937DJ92"/>
<dbReference type="GO" id="GO:0006261">
    <property type="term" value="P:DNA-templated DNA replication"/>
    <property type="evidence" value="ECO:0007669"/>
    <property type="project" value="UniProtKB-UniRule"/>
</dbReference>
<dbReference type="Proteomes" id="UP000736856">
    <property type="component" value="Unassembled WGS sequence"/>
</dbReference>
<evidence type="ECO:0000256" key="2">
    <source>
        <dbReference type="ARBA" id="ARBA00011541"/>
    </source>
</evidence>
<feature type="domain" description="5'-3' exonuclease" evidence="19">
    <location>
        <begin position="5"/>
        <end position="265"/>
    </location>
</feature>
<evidence type="ECO:0000256" key="6">
    <source>
        <dbReference type="ARBA" id="ARBA00022695"/>
    </source>
</evidence>
<dbReference type="InterPro" id="IPR020045">
    <property type="entry name" value="DNA_polI_H3TH"/>
</dbReference>
<dbReference type="SUPFAM" id="SSF88723">
    <property type="entry name" value="PIN domain-like"/>
    <property type="match status" value="1"/>
</dbReference>
<organism evidence="21 22">
    <name type="scientific">Candidatus Liberibacter ctenarytainae</name>
    <dbReference type="NCBI Taxonomy" id="2020335"/>
    <lineage>
        <taxon>Bacteria</taxon>
        <taxon>Pseudomonadati</taxon>
        <taxon>Pseudomonadota</taxon>
        <taxon>Alphaproteobacteria</taxon>
        <taxon>Hyphomicrobiales</taxon>
        <taxon>Rhizobiaceae</taxon>
        <taxon>Liberibacter</taxon>
    </lineage>
</organism>
<keyword evidence="8" id="KW-0540">Nuclease</keyword>
<keyword evidence="11 17" id="KW-0269">Exonuclease</keyword>
<dbReference type="InterPro" id="IPR008918">
    <property type="entry name" value="HhH2"/>
</dbReference>
<dbReference type="Gene3D" id="3.40.50.1010">
    <property type="entry name" value="5'-nuclease"/>
    <property type="match status" value="1"/>
</dbReference>
<sequence>MQKENHLFLVDGSGFIYRAFYAIPPLHRKRDGLPVNAISGFCSMLWKLLQNSREQNTASHFAIIFDHSAKTFRNDIYPDYKANRPTIPEMLIPQLPFMRLATQAFEIPSIETKGFEADDIIATYTRIAEEKGFSVTIISKDKDLMQLISPTTCLYDPIKEEIIDTKTVIKKWGVPPERMVCLQALVGDPVDNIPGIPSIGYKTAASLIQEYGNLDQILRHADQIKQKNKREKILEHANIALLSRTLVQLRTDVPITIPIEDLILENHNGPKIISFLKALELTQLTKRVAKACDCDAENIEPASIDIEPVWHNVDAKNHLKSSENQETPEDTVMQCTPHALSLKRFQIIAESEINNKPYIQITNLKELKKWIEILEETGSASFKIITDTTDPFHSQPISISFSILNKDTFPVKVETSTIYIPIDVSKNRQQDGIFIQQGIPIDDVFSCVKNFFENENFLKIGHNIKYDQLILHRYGITMRGFDDVMLISYVLDSGRSSHDITSLSQKWLSHNLITRKELSKSGRTSLSLDKIPTLNLQEYTVENSNIIIRLWLLLKPRLISEKLLSVYERLEKPIVNILAQMEMNGIQIDKKLLSQMSHELNKNLMNLEEKIFLESGEKFNISSPKQLGDILFTKLQLPGGTKTKTGQWKTAAQDLEEIDSGNSPLISLILEWRQLSKLKSTYTDSLPNHINEKTQRVHTFYSLASTITGRLSSLEPNLQNIPIRTDLGRKIRKAFVSPPTKKLIIADYSQIELRILAHVAQIHPLCKAFKNEWDIHAMTASEMFDVKIEEVSPEMRRRAKTINFSVIYGISPFRLASQLKIKHSEASDYIQRYFDRFLGIRDYIEQTKNFARKYGYVETIFGRRIYYADINSSRASVRKFNERAAINAPIQGSAADITRRAMIRVQQSFAAHNLSTKMLLQIHDELIFETAEEEVLQASEIIVNAMENAASPMIDLKAPLKVKIHSADSWGEGH</sequence>
<evidence type="ECO:0000256" key="16">
    <source>
        <dbReference type="NCBIfam" id="TIGR00593"/>
    </source>
</evidence>
<evidence type="ECO:0000256" key="14">
    <source>
        <dbReference type="ARBA" id="ARBA00023204"/>
    </source>
</evidence>
<evidence type="ECO:0000313" key="22">
    <source>
        <dbReference type="Proteomes" id="UP000736856"/>
    </source>
</evidence>
<dbReference type="PRINTS" id="PR00868">
    <property type="entry name" value="DNAPOLI"/>
</dbReference>
<evidence type="ECO:0000256" key="7">
    <source>
        <dbReference type="ARBA" id="ARBA00022705"/>
    </source>
</evidence>
<reference evidence="21" key="1">
    <citation type="submission" date="2019-02" db="EMBL/GenBank/DDBJ databases">
        <title>A novel Candidatus Liberibacter species associated with the New Zealand native fuchsia psyllid, Ctenarytaina fuchsiae.</title>
        <authorList>
            <person name="Thompson S.M."/>
            <person name="Jorgensen N."/>
            <person name="David C."/>
            <person name="Bulman S.R."/>
            <person name="Smith G.R."/>
        </authorList>
    </citation>
    <scope>NUCLEOTIDE SEQUENCE</scope>
    <source>
        <strain evidence="21">Oxford</strain>
    </source>
</reference>
<evidence type="ECO:0000256" key="15">
    <source>
        <dbReference type="ARBA" id="ARBA00049244"/>
    </source>
</evidence>
<evidence type="ECO:0000256" key="12">
    <source>
        <dbReference type="ARBA" id="ARBA00022932"/>
    </source>
</evidence>
<comment type="subunit">
    <text evidence="2">Single-chain monomer with multiple functions.</text>
</comment>
<dbReference type="GO" id="GO:0003887">
    <property type="term" value="F:DNA-directed DNA polymerase activity"/>
    <property type="evidence" value="ECO:0007669"/>
    <property type="project" value="UniProtKB-UniRule"/>
</dbReference>
<dbReference type="PANTHER" id="PTHR10133">
    <property type="entry name" value="DNA POLYMERASE I"/>
    <property type="match status" value="1"/>
</dbReference>
<evidence type="ECO:0000256" key="13">
    <source>
        <dbReference type="ARBA" id="ARBA00023125"/>
    </source>
</evidence>
<evidence type="ECO:0000313" key="21">
    <source>
        <dbReference type="EMBL" id="MBL0849191.1"/>
    </source>
</evidence>
<evidence type="ECO:0000259" key="18">
    <source>
        <dbReference type="SMART" id="SM00474"/>
    </source>
</evidence>
<dbReference type="GO" id="GO:0006302">
    <property type="term" value="P:double-strand break repair"/>
    <property type="evidence" value="ECO:0007669"/>
    <property type="project" value="TreeGrafter"/>
</dbReference>
<proteinExistence type="inferred from homology"/>
<evidence type="ECO:0000256" key="3">
    <source>
        <dbReference type="ARBA" id="ARBA00012417"/>
    </source>
</evidence>
<evidence type="ECO:0000256" key="10">
    <source>
        <dbReference type="ARBA" id="ARBA00022801"/>
    </source>
</evidence>
<feature type="domain" description="DNA-directed DNA polymerase family A palm" evidence="20">
    <location>
        <begin position="728"/>
        <end position="934"/>
    </location>
</feature>